<protein>
    <submittedName>
        <fullName evidence="1">Uncharacterized protein</fullName>
    </submittedName>
</protein>
<proteinExistence type="predicted"/>
<dbReference type="AlphaFoldDB" id="A0A7V4CPC8"/>
<reference evidence="1" key="1">
    <citation type="journal article" date="2020" name="mSystems">
        <title>Genome- and Community-Level Interaction Insights into Carbon Utilization and Element Cycling Functions of Hydrothermarchaeota in Hydrothermal Sediment.</title>
        <authorList>
            <person name="Zhou Z."/>
            <person name="Liu Y."/>
            <person name="Xu W."/>
            <person name="Pan J."/>
            <person name="Luo Z.H."/>
            <person name="Li M."/>
        </authorList>
    </citation>
    <scope>NUCLEOTIDE SEQUENCE [LARGE SCALE GENOMIC DNA]</scope>
    <source>
        <strain evidence="1">SpSt-640</strain>
    </source>
</reference>
<comment type="caution">
    <text evidence="1">The sequence shown here is derived from an EMBL/GenBank/DDBJ whole genome shotgun (WGS) entry which is preliminary data.</text>
</comment>
<evidence type="ECO:0000313" key="1">
    <source>
        <dbReference type="EMBL" id="HGQ78002.1"/>
    </source>
</evidence>
<gene>
    <name evidence="1" type="ORF">ENU12_08940</name>
</gene>
<sequence>METKPEWLKKQLSKRLTHEVLVQHFTKEYFFLFWSAYKEIRYAVGFELTAETYVKVFKCVYYSEDVTEYKEAFDLAMKELKAFDTNLYYAVVKYVSKAKKDKYLKELTTLFEFYTYNEMYAICRNRKVREQIELLFDSAKKLDKQIASYFKASQEDFEKLLEIASKHNFKLSKEAYEKILKLLNTNHIDFAFIELLKEAFVKCKIVAYRYNNELKIEKI</sequence>
<organism evidence="1">
    <name type="scientific">Fervidobacterium pennivorans</name>
    <dbReference type="NCBI Taxonomy" id="93466"/>
    <lineage>
        <taxon>Bacteria</taxon>
        <taxon>Thermotogati</taxon>
        <taxon>Thermotogota</taxon>
        <taxon>Thermotogae</taxon>
        <taxon>Thermotogales</taxon>
        <taxon>Fervidobacteriaceae</taxon>
        <taxon>Fervidobacterium</taxon>
    </lineage>
</organism>
<dbReference type="EMBL" id="DTBH01000183">
    <property type="protein sequence ID" value="HGQ78002.1"/>
    <property type="molecule type" value="Genomic_DNA"/>
</dbReference>
<accession>A0A7V4CPC8</accession>
<name>A0A7V4CPC8_FERPE</name>